<dbReference type="EMBL" id="AP018738">
    <property type="protein sequence ID" value="BBE50490.1"/>
    <property type="molecule type" value="Genomic_DNA"/>
</dbReference>
<protein>
    <submittedName>
        <fullName evidence="1">Uncharacterized protein</fullName>
    </submittedName>
</protein>
<dbReference type="OrthoDB" id="9949971at2"/>
<dbReference type="KEGG" id="fam:OYT1_ch0927"/>
<accession>A0A2Z6GAL1</accession>
<reference evidence="1 2" key="1">
    <citation type="submission" date="2018-06" db="EMBL/GenBank/DDBJ databases">
        <title>OYT1 Genome Sequencing.</title>
        <authorList>
            <person name="Kato S."/>
            <person name="Itoh T."/>
            <person name="Ohkuma M."/>
        </authorList>
    </citation>
    <scope>NUCLEOTIDE SEQUENCE [LARGE SCALE GENOMIC DNA]</scope>
    <source>
        <strain evidence="1 2">OYT1</strain>
    </source>
</reference>
<evidence type="ECO:0000313" key="1">
    <source>
        <dbReference type="EMBL" id="BBE50490.1"/>
    </source>
</evidence>
<dbReference type="AlphaFoldDB" id="A0A2Z6GAL1"/>
<evidence type="ECO:0000313" key="2">
    <source>
        <dbReference type="Proteomes" id="UP000033070"/>
    </source>
</evidence>
<dbReference type="Proteomes" id="UP000033070">
    <property type="component" value="Chromosome"/>
</dbReference>
<dbReference type="STRING" id="1188319.OYT1_01795"/>
<proteinExistence type="predicted"/>
<keyword evidence="2" id="KW-1185">Reference proteome</keyword>
<sequence length="71" mass="7891">MAIIKMDMCSYEVERGAVLESGCGDECVKASWEPALQLQQIGLVERCTELPAELAGVNVESFLERMYSFQS</sequence>
<gene>
    <name evidence="1" type="ORF">OYT1_ch0927</name>
</gene>
<organism evidence="1 2">
    <name type="scientific">Ferriphaselus amnicola</name>
    <dbReference type="NCBI Taxonomy" id="1188319"/>
    <lineage>
        <taxon>Bacteria</taxon>
        <taxon>Pseudomonadati</taxon>
        <taxon>Pseudomonadota</taxon>
        <taxon>Betaproteobacteria</taxon>
        <taxon>Nitrosomonadales</taxon>
        <taxon>Gallionellaceae</taxon>
        <taxon>Ferriphaselus</taxon>
    </lineage>
</organism>
<name>A0A2Z6GAL1_9PROT</name>
<dbReference type="RefSeq" id="WP_062626960.1">
    <property type="nucleotide sequence ID" value="NZ_AP018738.1"/>
</dbReference>